<feature type="domain" description="Major facilitator superfamily (MFS) profile" evidence="8">
    <location>
        <begin position="26"/>
        <end position="475"/>
    </location>
</feature>
<gene>
    <name evidence="9" type="ORF">AB3X52_14100</name>
</gene>
<evidence type="ECO:0000256" key="4">
    <source>
        <dbReference type="ARBA" id="ARBA00022989"/>
    </source>
</evidence>
<dbReference type="InterPro" id="IPR036259">
    <property type="entry name" value="MFS_trans_sf"/>
</dbReference>
<organism evidence="9 10">
    <name type="scientific">Nocardioides eburneus</name>
    <dbReference type="NCBI Taxonomy" id="3231482"/>
    <lineage>
        <taxon>Bacteria</taxon>
        <taxon>Bacillati</taxon>
        <taxon>Actinomycetota</taxon>
        <taxon>Actinomycetes</taxon>
        <taxon>Propionibacteriales</taxon>
        <taxon>Nocardioidaceae</taxon>
        <taxon>Nocardioides</taxon>
    </lineage>
</organism>
<proteinExistence type="predicted"/>
<feature type="transmembrane region" description="Helical" evidence="7">
    <location>
        <begin position="452"/>
        <end position="471"/>
    </location>
</feature>
<feature type="transmembrane region" description="Helical" evidence="7">
    <location>
        <begin position="24"/>
        <end position="44"/>
    </location>
</feature>
<feature type="transmembrane region" description="Helical" evidence="7">
    <location>
        <begin position="91"/>
        <end position="111"/>
    </location>
</feature>
<dbReference type="PANTHER" id="PTHR42718:SF9">
    <property type="entry name" value="MAJOR FACILITATOR SUPERFAMILY MULTIDRUG TRANSPORTER MFSC"/>
    <property type="match status" value="1"/>
</dbReference>
<keyword evidence="3 7" id="KW-0812">Transmembrane</keyword>
<evidence type="ECO:0000256" key="6">
    <source>
        <dbReference type="SAM" id="MobiDB-lite"/>
    </source>
</evidence>
<dbReference type="InterPro" id="IPR020846">
    <property type="entry name" value="MFS_dom"/>
</dbReference>
<evidence type="ECO:0000313" key="10">
    <source>
        <dbReference type="Proteomes" id="UP001556631"/>
    </source>
</evidence>
<feature type="transmembrane region" description="Helical" evidence="7">
    <location>
        <begin position="117"/>
        <end position="140"/>
    </location>
</feature>
<dbReference type="CDD" id="cd17321">
    <property type="entry name" value="MFS_MMR_MDR_like"/>
    <property type="match status" value="1"/>
</dbReference>
<dbReference type="InterPro" id="IPR011701">
    <property type="entry name" value="MFS"/>
</dbReference>
<reference evidence="9 10" key="1">
    <citation type="submission" date="2024-07" db="EMBL/GenBank/DDBJ databases">
        <authorList>
            <person name="Lee S."/>
            <person name="Kang M."/>
        </authorList>
    </citation>
    <scope>NUCLEOTIDE SEQUENCE [LARGE SCALE GENOMIC DNA]</scope>
    <source>
        <strain evidence="9 10">DS6</strain>
    </source>
</reference>
<dbReference type="Gene3D" id="1.20.1720.10">
    <property type="entry name" value="Multidrug resistance protein D"/>
    <property type="match status" value="1"/>
</dbReference>
<evidence type="ECO:0000259" key="8">
    <source>
        <dbReference type="PROSITE" id="PS50850"/>
    </source>
</evidence>
<accession>A0ABV3T0N8</accession>
<feature type="region of interest" description="Disordered" evidence="6">
    <location>
        <begin position="1"/>
        <end position="21"/>
    </location>
</feature>
<evidence type="ECO:0000256" key="2">
    <source>
        <dbReference type="ARBA" id="ARBA00022448"/>
    </source>
</evidence>
<dbReference type="Proteomes" id="UP001556631">
    <property type="component" value="Unassembled WGS sequence"/>
</dbReference>
<dbReference type="Pfam" id="PF07690">
    <property type="entry name" value="MFS_1"/>
    <property type="match status" value="1"/>
</dbReference>
<comment type="subcellular location">
    <subcellularLocation>
        <location evidence="1">Cell membrane</location>
        <topology evidence="1">Multi-pass membrane protein</topology>
    </subcellularLocation>
</comment>
<comment type="caution">
    <text evidence="9">The sequence shown here is derived from an EMBL/GenBank/DDBJ whole genome shotgun (WGS) entry which is preliminary data.</text>
</comment>
<protein>
    <submittedName>
        <fullName evidence="9">MFS transporter</fullName>
    </submittedName>
</protein>
<feature type="transmembrane region" description="Helical" evidence="7">
    <location>
        <begin position="353"/>
        <end position="372"/>
    </location>
</feature>
<feature type="transmembrane region" description="Helical" evidence="7">
    <location>
        <begin position="421"/>
        <end position="440"/>
    </location>
</feature>
<feature type="transmembrane region" description="Helical" evidence="7">
    <location>
        <begin position="384"/>
        <end position="409"/>
    </location>
</feature>
<evidence type="ECO:0000256" key="7">
    <source>
        <dbReference type="SAM" id="Phobius"/>
    </source>
</evidence>
<feature type="transmembrane region" description="Helical" evidence="7">
    <location>
        <begin position="179"/>
        <end position="203"/>
    </location>
</feature>
<dbReference type="EMBL" id="JBFPJR010000025">
    <property type="protein sequence ID" value="MEX0428757.1"/>
    <property type="molecule type" value="Genomic_DNA"/>
</dbReference>
<dbReference type="Gene3D" id="1.20.1250.20">
    <property type="entry name" value="MFS general substrate transporter like domains"/>
    <property type="match status" value="1"/>
</dbReference>
<feature type="transmembrane region" description="Helical" evidence="7">
    <location>
        <begin position="64"/>
        <end position="84"/>
    </location>
</feature>
<dbReference type="PANTHER" id="PTHR42718">
    <property type="entry name" value="MAJOR FACILITATOR SUPERFAMILY MULTIDRUG TRANSPORTER MFSC"/>
    <property type="match status" value="1"/>
</dbReference>
<keyword evidence="4 7" id="KW-1133">Transmembrane helix</keyword>
<feature type="transmembrane region" description="Helical" evidence="7">
    <location>
        <begin position="152"/>
        <end position="173"/>
    </location>
</feature>
<feature type="transmembrane region" description="Helical" evidence="7">
    <location>
        <begin position="241"/>
        <end position="263"/>
    </location>
</feature>
<feature type="transmembrane region" description="Helical" evidence="7">
    <location>
        <begin position="320"/>
        <end position="341"/>
    </location>
</feature>
<evidence type="ECO:0000256" key="3">
    <source>
        <dbReference type="ARBA" id="ARBA00022692"/>
    </source>
</evidence>
<keyword evidence="2" id="KW-0813">Transport</keyword>
<keyword evidence="10" id="KW-1185">Reference proteome</keyword>
<dbReference type="PROSITE" id="PS50850">
    <property type="entry name" value="MFS"/>
    <property type="match status" value="1"/>
</dbReference>
<feature type="transmembrane region" description="Helical" evidence="7">
    <location>
        <begin position="215"/>
        <end position="235"/>
    </location>
</feature>
<name>A0ABV3T0N8_9ACTN</name>
<keyword evidence="5 7" id="KW-0472">Membrane</keyword>
<dbReference type="RefSeq" id="WP_367994727.1">
    <property type="nucleotide sequence ID" value="NZ_JBFPJR010000025.1"/>
</dbReference>
<evidence type="ECO:0000313" key="9">
    <source>
        <dbReference type="EMBL" id="MEX0428757.1"/>
    </source>
</evidence>
<evidence type="ECO:0000256" key="1">
    <source>
        <dbReference type="ARBA" id="ARBA00004651"/>
    </source>
</evidence>
<feature type="transmembrane region" description="Helical" evidence="7">
    <location>
        <begin position="284"/>
        <end position="308"/>
    </location>
</feature>
<sequence>MTRAEETGAGETGRPIPPTTTGRAAVLTAMTLGLTLSMFNSTIVNVTVPDIGPAFHASSSQLQWISSLYTLCYAALLLPGGAVGSRLGRRTAFLTGIACFALGCLLCALAPTLPVLLVGRVVQAVGAAVMLPQTLTILVFEYAEPAARARAVGIWAGGASLGLSAGPVLGGIIVEVSTWRFGFGLSMLLAFVTWGLGWSAIPAERHGPPARTPRVDLAGAALSAVSLAALVYALIESSARGWGSPLILASLAVFALVLTTFLARQHRLAATGGTPLMPLRLWRSGSFVAANVAALGYFITFFAVLYFYSLDLQDVRGHSALVSGLAFLPMTLVMAALGPVAGRLVASYGALRVLVLGLAVAALGSLLLALVPDRTGLLDLDWRLAVVGAGAGLISSPASTAAVGGIPPADSGTASAVYNTIRQLGSTLGIAAVGVIVGATDAPGFSHGLDRAMGVLAALLAAVGVLCLLIARRTGSAAAGQ</sequence>
<dbReference type="SUPFAM" id="SSF103473">
    <property type="entry name" value="MFS general substrate transporter"/>
    <property type="match status" value="2"/>
</dbReference>
<evidence type="ECO:0000256" key="5">
    <source>
        <dbReference type="ARBA" id="ARBA00023136"/>
    </source>
</evidence>